<evidence type="ECO:0000259" key="16">
    <source>
        <dbReference type="Pfam" id="PF02737"/>
    </source>
</evidence>
<dbReference type="PROSITE" id="PS00166">
    <property type="entry name" value="ENOYL_COA_HYDRATASE"/>
    <property type="match status" value="1"/>
</dbReference>
<reference evidence="17 18" key="1">
    <citation type="submission" date="2018-06" db="EMBL/GenBank/DDBJ databases">
        <authorList>
            <consortium name="Pathogen Informatics"/>
            <person name="Doyle S."/>
        </authorList>
    </citation>
    <scope>NUCLEOTIDE SEQUENCE [LARGE SCALE GENOMIC DNA]</scope>
    <source>
        <strain evidence="17 18">NCTC12026</strain>
    </source>
</reference>
<dbReference type="InterPro" id="IPR006180">
    <property type="entry name" value="3-OHacyl-CoA_DH_CS"/>
</dbReference>
<dbReference type="Pfam" id="PF00725">
    <property type="entry name" value="3HCDH"/>
    <property type="match status" value="2"/>
</dbReference>
<evidence type="ECO:0000256" key="10">
    <source>
        <dbReference type="ARBA" id="ARBA00023235"/>
    </source>
</evidence>
<dbReference type="OrthoDB" id="5389341at2"/>
<organism evidence="17 18">
    <name type="scientific">Providencia rustigianii</name>
    <dbReference type="NCBI Taxonomy" id="158850"/>
    <lineage>
        <taxon>Bacteria</taxon>
        <taxon>Pseudomonadati</taxon>
        <taxon>Pseudomonadota</taxon>
        <taxon>Gammaproteobacteria</taxon>
        <taxon>Enterobacterales</taxon>
        <taxon>Morganellaceae</taxon>
        <taxon>Providencia</taxon>
    </lineage>
</organism>
<dbReference type="NCBIfam" id="TIGR02437">
    <property type="entry name" value="FadB"/>
    <property type="match status" value="1"/>
</dbReference>
<keyword evidence="6" id="KW-0442">Lipid degradation</keyword>
<keyword evidence="5" id="KW-0276">Fatty acid metabolism</keyword>
<dbReference type="InterPro" id="IPR029045">
    <property type="entry name" value="ClpP/crotonase-like_dom_sf"/>
</dbReference>
<keyword evidence="11" id="KW-0456">Lyase</keyword>
<dbReference type="PANTHER" id="PTHR43612">
    <property type="entry name" value="TRIFUNCTIONAL ENZYME SUBUNIT ALPHA"/>
    <property type="match status" value="1"/>
</dbReference>
<feature type="domain" description="3-hydroxyacyl-CoA dehydrogenase C-terminal" evidence="15">
    <location>
        <begin position="496"/>
        <end position="592"/>
    </location>
</feature>
<comment type="catalytic activity">
    <reaction evidence="13">
        <text>a (3S)-3-hydroxyacyl-CoA + NAD(+) = a 3-oxoacyl-CoA + NADH + H(+)</text>
        <dbReference type="Rhea" id="RHEA:22432"/>
        <dbReference type="ChEBI" id="CHEBI:15378"/>
        <dbReference type="ChEBI" id="CHEBI:57318"/>
        <dbReference type="ChEBI" id="CHEBI:57540"/>
        <dbReference type="ChEBI" id="CHEBI:57945"/>
        <dbReference type="ChEBI" id="CHEBI:90726"/>
        <dbReference type="EC" id="1.1.1.35"/>
    </reaction>
</comment>
<evidence type="ECO:0000256" key="5">
    <source>
        <dbReference type="ARBA" id="ARBA00022832"/>
    </source>
</evidence>
<dbReference type="InterPro" id="IPR050136">
    <property type="entry name" value="FA_oxidation_alpha_subunit"/>
</dbReference>
<evidence type="ECO:0000313" key="18">
    <source>
        <dbReference type="Proteomes" id="UP000255129"/>
    </source>
</evidence>
<comment type="similarity">
    <text evidence="3">In the N-terminal section; belongs to the enoyl-CoA hydratase/isomerase family.</text>
</comment>
<dbReference type="Gene3D" id="3.90.226.10">
    <property type="entry name" value="2-enoyl-CoA Hydratase, Chain A, domain 1"/>
    <property type="match status" value="1"/>
</dbReference>
<dbReference type="GO" id="GO:0006635">
    <property type="term" value="P:fatty acid beta-oxidation"/>
    <property type="evidence" value="ECO:0007669"/>
    <property type="project" value="UniProtKB-UniPathway"/>
</dbReference>
<evidence type="ECO:0000256" key="12">
    <source>
        <dbReference type="ARBA" id="ARBA00023268"/>
    </source>
</evidence>
<dbReference type="AlphaFoldDB" id="A0A379G0I9"/>
<dbReference type="InterPro" id="IPR001753">
    <property type="entry name" value="Enoyl-CoA_hydra/iso"/>
</dbReference>
<dbReference type="GO" id="GO:0008692">
    <property type="term" value="F:3-hydroxybutyryl-CoA epimerase activity"/>
    <property type="evidence" value="ECO:0007669"/>
    <property type="project" value="InterPro"/>
</dbReference>
<keyword evidence="10" id="KW-0413">Isomerase</keyword>
<gene>
    <name evidence="17" type="primary">fadB</name>
    <name evidence="17" type="ORF">NCTC12026_00773</name>
</gene>
<evidence type="ECO:0000313" key="17">
    <source>
        <dbReference type="EMBL" id="SUC34436.1"/>
    </source>
</evidence>
<dbReference type="CDD" id="cd06558">
    <property type="entry name" value="crotonase-like"/>
    <property type="match status" value="1"/>
</dbReference>
<dbReference type="EMBL" id="UGUA01000002">
    <property type="protein sequence ID" value="SUC34436.1"/>
    <property type="molecule type" value="Genomic_DNA"/>
</dbReference>
<name>A0A379G0I9_9GAMM</name>
<dbReference type="Pfam" id="PF02737">
    <property type="entry name" value="3HCDH_N"/>
    <property type="match status" value="1"/>
</dbReference>
<keyword evidence="7" id="KW-0560">Oxidoreductase</keyword>
<evidence type="ECO:0000259" key="15">
    <source>
        <dbReference type="Pfam" id="PF00725"/>
    </source>
</evidence>
<evidence type="ECO:0000256" key="4">
    <source>
        <dbReference type="ARBA" id="ARBA00012076"/>
    </source>
</evidence>
<dbReference type="SUPFAM" id="SSF48179">
    <property type="entry name" value="6-phosphogluconate dehydrogenase C-terminal domain-like"/>
    <property type="match status" value="2"/>
</dbReference>
<evidence type="ECO:0000256" key="8">
    <source>
        <dbReference type="ARBA" id="ARBA00023027"/>
    </source>
</evidence>
<dbReference type="InterPro" id="IPR006108">
    <property type="entry name" value="3HC_DH_C"/>
</dbReference>
<keyword evidence="8" id="KW-0520">NAD</keyword>
<dbReference type="InterPro" id="IPR006176">
    <property type="entry name" value="3-OHacyl-CoA_DH_NAD-bd"/>
</dbReference>
<dbReference type="GO" id="GO:0004300">
    <property type="term" value="F:enoyl-CoA hydratase activity"/>
    <property type="evidence" value="ECO:0007669"/>
    <property type="project" value="UniProtKB-EC"/>
</dbReference>
<accession>A0A379G0I9</accession>
<evidence type="ECO:0000256" key="1">
    <source>
        <dbReference type="ARBA" id="ARBA00005005"/>
    </source>
</evidence>
<dbReference type="UniPathway" id="UPA00659"/>
<dbReference type="Gene3D" id="3.40.50.720">
    <property type="entry name" value="NAD(P)-binding Rossmann-like Domain"/>
    <property type="match status" value="1"/>
</dbReference>
<evidence type="ECO:0000256" key="13">
    <source>
        <dbReference type="ARBA" id="ARBA00049556"/>
    </source>
</evidence>
<dbReference type="InterPro" id="IPR008927">
    <property type="entry name" value="6-PGluconate_DH-like_C_sf"/>
</dbReference>
<comment type="pathway">
    <text evidence="1">Lipid metabolism; fatty acid beta-oxidation.</text>
</comment>
<keyword evidence="12" id="KW-0511">Multifunctional enzyme</keyword>
<evidence type="ECO:0000256" key="11">
    <source>
        <dbReference type="ARBA" id="ARBA00023239"/>
    </source>
</evidence>
<dbReference type="NCBIfam" id="NF008727">
    <property type="entry name" value="PRK11730.1"/>
    <property type="match status" value="1"/>
</dbReference>
<evidence type="ECO:0000256" key="6">
    <source>
        <dbReference type="ARBA" id="ARBA00022963"/>
    </source>
</evidence>
<dbReference type="SUPFAM" id="SSF51735">
    <property type="entry name" value="NAD(P)-binding Rossmann-fold domains"/>
    <property type="match status" value="1"/>
</dbReference>
<proteinExistence type="inferred from homology"/>
<feature type="domain" description="3-hydroxyacyl-CoA dehydrogenase C-terminal" evidence="15">
    <location>
        <begin position="627"/>
        <end position="690"/>
    </location>
</feature>
<evidence type="ECO:0000256" key="2">
    <source>
        <dbReference type="ARBA" id="ARBA00007005"/>
    </source>
</evidence>
<dbReference type="PROSITE" id="PS00067">
    <property type="entry name" value="3HCDH"/>
    <property type="match status" value="1"/>
</dbReference>
<dbReference type="FunFam" id="3.40.50.720:FF:000009">
    <property type="entry name" value="Fatty oxidation complex, alpha subunit"/>
    <property type="match status" value="1"/>
</dbReference>
<dbReference type="SUPFAM" id="SSF52096">
    <property type="entry name" value="ClpP/crotonase"/>
    <property type="match status" value="1"/>
</dbReference>
<keyword evidence="9" id="KW-0443">Lipid metabolism</keyword>
<sequence length="730" mass="79776">MLYQSETIYIQWLKKGIAELVFNASGPINKLDTHTVASLDEAVTVLERQSDLQGVILRSDKPAFIVGADIKEFLSLFEASKETLSEWLSYANHIFNRLEDLPVPTISAINGYALGGGCECILATDFRIASPDARIGLPETKLGIMPGFGGSVRLPRLIGLDSALEIITAGKDVSGTQALKLGLVDAVVETEKLPQAALQIIEQAIAGAINWKQKRQPKLETLKLSPIEQTMSFSVAKGMVYQVAGKHYPAPMTAVNTIEKAANCTREEALKHETAAFVPLAHSDVARALVSVFLNDQQVKATSKKIAGKVTAPTQAAVLGAGIMGGGIAYQSASKGIAVLMKDINEKSLDLGINEAKKLLNGQFERGKITADRMATTLASIHPSLSYSGIENVQIIVEAVVENPKIKAAVLSEVESLITSETLLASNTSTIPITELANSLKRPENFCGMHFFNPVHRMPLVEIIRGEKTSEETIAKVVSFANKMGKTPIVVNDCPGFFVNRVLFPYFAGFNLLIQDGADFREIDKVMEKEFGWPMGPAYLLDVVGIDTAFHAEQVMAQGFPQRMQKVGKNAIDIMFEQQRFGQKNGKGFYLYETDKKGKPKKIDDPHTDELLFAIRQNKRSFTKEEIIARMMAPMVNEVVRCLEEGIIQSPSDADIALVYGLGFPPFRGGVFCYLDTLGSQSYVKTAESYSHLSPLYQVPNGLKEKAATNARYYPQPPVVAIDVKKVVRG</sequence>
<dbReference type="InterPro" id="IPR018376">
    <property type="entry name" value="Enoyl-CoA_hyd/isom_CS"/>
</dbReference>
<dbReference type="GO" id="GO:0036125">
    <property type="term" value="C:fatty acid beta-oxidation multienzyme complex"/>
    <property type="evidence" value="ECO:0007669"/>
    <property type="project" value="InterPro"/>
</dbReference>
<comment type="similarity">
    <text evidence="2">In the central section; belongs to the 3-hydroxyacyl-CoA dehydrogenase family.</text>
</comment>
<feature type="domain" description="3-hydroxyacyl-CoA dehydrogenase NAD binding" evidence="16">
    <location>
        <begin position="316"/>
        <end position="494"/>
    </location>
</feature>
<dbReference type="Pfam" id="PF00378">
    <property type="entry name" value="ECH_1"/>
    <property type="match status" value="1"/>
</dbReference>
<dbReference type="InterPro" id="IPR012799">
    <property type="entry name" value="FadB"/>
</dbReference>
<evidence type="ECO:0000256" key="7">
    <source>
        <dbReference type="ARBA" id="ARBA00023002"/>
    </source>
</evidence>
<dbReference type="EC" id="4.2.1.17" evidence="4"/>
<dbReference type="InterPro" id="IPR036291">
    <property type="entry name" value="NAD(P)-bd_dom_sf"/>
</dbReference>
<dbReference type="GO" id="GO:0016509">
    <property type="term" value="F:long-chain (3S)-3-hydroxyacyl-CoA dehydrogenase (NAD+) activity"/>
    <property type="evidence" value="ECO:0007669"/>
    <property type="project" value="TreeGrafter"/>
</dbReference>
<evidence type="ECO:0000256" key="14">
    <source>
        <dbReference type="RuleBase" id="RU003707"/>
    </source>
</evidence>
<protein>
    <recommendedName>
        <fullName evidence="4">enoyl-CoA hydratase</fullName>
        <ecNumber evidence="4">4.2.1.17</ecNumber>
    </recommendedName>
</protein>
<dbReference type="Gene3D" id="1.10.1040.50">
    <property type="match status" value="1"/>
</dbReference>
<dbReference type="Proteomes" id="UP000255129">
    <property type="component" value="Unassembled WGS sequence"/>
</dbReference>
<evidence type="ECO:0000256" key="3">
    <source>
        <dbReference type="ARBA" id="ARBA00008750"/>
    </source>
</evidence>
<dbReference type="GO" id="GO:0004165">
    <property type="term" value="F:delta(3)-delta(2)-enoyl-CoA isomerase activity"/>
    <property type="evidence" value="ECO:0007669"/>
    <property type="project" value="InterPro"/>
</dbReference>
<evidence type="ECO:0000256" key="9">
    <source>
        <dbReference type="ARBA" id="ARBA00023098"/>
    </source>
</evidence>
<dbReference type="PANTHER" id="PTHR43612:SF3">
    <property type="entry name" value="TRIFUNCTIONAL ENZYME SUBUNIT ALPHA, MITOCHONDRIAL"/>
    <property type="match status" value="1"/>
</dbReference>
<dbReference type="GO" id="GO:0070403">
    <property type="term" value="F:NAD+ binding"/>
    <property type="evidence" value="ECO:0007669"/>
    <property type="project" value="InterPro"/>
</dbReference>
<dbReference type="RefSeq" id="WP_006815928.1">
    <property type="nucleotide sequence ID" value="NZ_CABLCG010000070.1"/>
</dbReference>
<comment type="similarity">
    <text evidence="14">Belongs to the enoyl-CoA hydratase/isomerase family.</text>
</comment>